<accession>A0A0A8ZQL1</accession>
<dbReference type="EMBL" id="GBRH01256819">
    <property type="protein sequence ID" value="JAD41076.1"/>
    <property type="molecule type" value="Transcribed_RNA"/>
</dbReference>
<proteinExistence type="predicted"/>
<evidence type="ECO:0000313" key="1">
    <source>
        <dbReference type="EMBL" id="JAD41076.1"/>
    </source>
</evidence>
<protein>
    <submittedName>
        <fullName evidence="1">Uncharacterized protein</fullName>
    </submittedName>
</protein>
<reference evidence="1" key="1">
    <citation type="submission" date="2014-09" db="EMBL/GenBank/DDBJ databases">
        <authorList>
            <person name="Magalhaes I.L.F."/>
            <person name="Oliveira U."/>
            <person name="Santos F.R."/>
            <person name="Vidigal T.H.D.A."/>
            <person name="Brescovit A.D."/>
            <person name="Santos A.J."/>
        </authorList>
    </citation>
    <scope>NUCLEOTIDE SEQUENCE</scope>
    <source>
        <tissue evidence="1">Shoot tissue taken approximately 20 cm above the soil surface</tissue>
    </source>
</reference>
<name>A0A0A8ZQL1_ARUDO</name>
<organism evidence="1">
    <name type="scientific">Arundo donax</name>
    <name type="common">Giant reed</name>
    <name type="synonym">Donax arundinaceus</name>
    <dbReference type="NCBI Taxonomy" id="35708"/>
    <lineage>
        <taxon>Eukaryota</taxon>
        <taxon>Viridiplantae</taxon>
        <taxon>Streptophyta</taxon>
        <taxon>Embryophyta</taxon>
        <taxon>Tracheophyta</taxon>
        <taxon>Spermatophyta</taxon>
        <taxon>Magnoliopsida</taxon>
        <taxon>Liliopsida</taxon>
        <taxon>Poales</taxon>
        <taxon>Poaceae</taxon>
        <taxon>PACMAD clade</taxon>
        <taxon>Arundinoideae</taxon>
        <taxon>Arundineae</taxon>
        <taxon>Arundo</taxon>
    </lineage>
</organism>
<dbReference type="AlphaFoldDB" id="A0A0A8ZQL1"/>
<sequence>MSDWQSSNIANIHRIKTPLKKTRCKQNHFHTTSMVCLKFALNDGVHGHYAMRKGSTVSMKAS</sequence>
<reference evidence="1" key="2">
    <citation type="journal article" date="2015" name="Data Brief">
        <title>Shoot transcriptome of the giant reed, Arundo donax.</title>
        <authorList>
            <person name="Barrero R.A."/>
            <person name="Guerrero F.D."/>
            <person name="Moolhuijzen P."/>
            <person name="Goolsby J.A."/>
            <person name="Tidwell J."/>
            <person name="Bellgard S.E."/>
            <person name="Bellgard M.I."/>
        </authorList>
    </citation>
    <scope>NUCLEOTIDE SEQUENCE</scope>
    <source>
        <tissue evidence="1">Shoot tissue taken approximately 20 cm above the soil surface</tissue>
    </source>
</reference>